<accession>A0ABQ3YZY1</accession>
<dbReference type="SMART" id="SM00894">
    <property type="entry name" value="Excalibur"/>
    <property type="match status" value="1"/>
</dbReference>
<keyword evidence="1" id="KW-0732">Signal</keyword>
<proteinExistence type="predicted"/>
<name>A0ABQ3YZY1_9ACTN</name>
<feature type="chain" id="PRO_5047479193" description="Excalibur calcium-binding domain-containing protein" evidence="1">
    <location>
        <begin position="28"/>
        <end position="91"/>
    </location>
</feature>
<comment type="caution">
    <text evidence="3">The sequence shown here is derived from an EMBL/GenBank/DDBJ whole genome shotgun (WGS) entry which is preliminary data.</text>
</comment>
<keyword evidence="4" id="KW-1185">Reference proteome</keyword>
<dbReference type="InterPro" id="IPR008613">
    <property type="entry name" value="Excalibur_Ca-bd_domain"/>
</dbReference>
<dbReference type="EMBL" id="BOML01000035">
    <property type="protein sequence ID" value="GIE03099.1"/>
    <property type="molecule type" value="Genomic_DNA"/>
</dbReference>
<sequence length="91" mass="9782">MTRKTVPIVVAAVTAFGLFGLAAPAQALPKPVKYKNCTALQKVYKHGVAKKGAKDKVKSGKPVTTFKVYTAAYNKNKALDRDKDGVACEKK</sequence>
<protein>
    <recommendedName>
        <fullName evidence="2">Excalibur calcium-binding domain-containing protein</fullName>
    </recommendedName>
</protein>
<dbReference type="RefSeq" id="WP_203728813.1">
    <property type="nucleotide sequence ID" value="NZ_BAAATX010000010.1"/>
</dbReference>
<evidence type="ECO:0000313" key="3">
    <source>
        <dbReference type="EMBL" id="GIE03099.1"/>
    </source>
</evidence>
<evidence type="ECO:0000256" key="1">
    <source>
        <dbReference type="SAM" id="SignalP"/>
    </source>
</evidence>
<dbReference type="Proteomes" id="UP000637628">
    <property type="component" value="Unassembled WGS sequence"/>
</dbReference>
<dbReference type="Pfam" id="PF05901">
    <property type="entry name" value="Excalibur"/>
    <property type="match status" value="1"/>
</dbReference>
<feature type="signal peptide" evidence="1">
    <location>
        <begin position="1"/>
        <end position="27"/>
    </location>
</feature>
<reference evidence="3 4" key="1">
    <citation type="submission" date="2021-01" db="EMBL/GenBank/DDBJ databases">
        <title>Whole genome shotgun sequence of Actinoplanes durhamensis NBRC 14914.</title>
        <authorList>
            <person name="Komaki H."/>
            <person name="Tamura T."/>
        </authorList>
    </citation>
    <scope>NUCLEOTIDE SEQUENCE [LARGE SCALE GENOMIC DNA]</scope>
    <source>
        <strain evidence="3 4">NBRC 14914</strain>
    </source>
</reference>
<gene>
    <name evidence="3" type="ORF">Adu01nite_44490</name>
</gene>
<evidence type="ECO:0000259" key="2">
    <source>
        <dbReference type="SMART" id="SM00894"/>
    </source>
</evidence>
<feature type="domain" description="Excalibur calcium-binding" evidence="2">
    <location>
        <begin position="33"/>
        <end position="89"/>
    </location>
</feature>
<organism evidence="3 4">
    <name type="scientific">Paractinoplanes durhamensis</name>
    <dbReference type="NCBI Taxonomy" id="113563"/>
    <lineage>
        <taxon>Bacteria</taxon>
        <taxon>Bacillati</taxon>
        <taxon>Actinomycetota</taxon>
        <taxon>Actinomycetes</taxon>
        <taxon>Micromonosporales</taxon>
        <taxon>Micromonosporaceae</taxon>
        <taxon>Paractinoplanes</taxon>
    </lineage>
</organism>
<evidence type="ECO:0000313" key="4">
    <source>
        <dbReference type="Proteomes" id="UP000637628"/>
    </source>
</evidence>